<dbReference type="Proteomes" id="UP000013827">
    <property type="component" value="Unassembled WGS sequence"/>
</dbReference>
<dbReference type="EnsemblProtists" id="EOD38096">
    <property type="protein sequence ID" value="EOD38096"/>
    <property type="gene ID" value="EMIHUDRAFT_462262"/>
</dbReference>
<comment type="subcellular location">
    <subcellularLocation>
        <location evidence="1">Membrane</location>
        <topology evidence="1">Multi-pass membrane protein</topology>
    </subcellularLocation>
</comment>
<accession>A0A0D3KQR1</accession>
<name>A0A0D3KQR1_EMIH1</name>
<evidence type="ECO:0008006" key="10">
    <source>
        <dbReference type="Google" id="ProtNLM"/>
    </source>
</evidence>
<protein>
    <recommendedName>
        <fullName evidence="10">Major facilitator superfamily (MFS) profile domain-containing protein</fullName>
    </recommendedName>
</protein>
<dbReference type="RefSeq" id="XP_005790525.1">
    <property type="nucleotide sequence ID" value="XM_005790468.1"/>
</dbReference>
<dbReference type="GO" id="GO:0016020">
    <property type="term" value="C:membrane"/>
    <property type="evidence" value="ECO:0007669"/>
    <property type="project" value="UniProtKB-SubCell"/>
</dbReference>
<dbReference type="GeneID" id="17283366"/>
<feature type="transmembrane region" description="Helical" evidence="7">
    <location>
        <begin position="301"/>
        <end position="319"/>
    </location>
</feature>
<proteinExistence type="predicted"/>
<evidence type="ECO:0000256" key="1">
    <source>
        <dbReference type="ARBA" id="ARBA00004141"/>
    </source>
</evidence>
<dbReference type="PANTHER" id="PTHR23504">
    <property type="entry name" value="MAJOR FACILITATOR SUPERFAMILY DOMAIN-CONTAINING PROTEIN 10"/>
    <property type="match status" value="1"/>
</dbReference>
<reference evidence="9" key="1">
    <citation type="journal article" date="2013" name="Nature">
        <title>Pan genome of the phytoplankton Emiliania underpins its global distribution.</title>
        <authorList>
            <person name="Read B.A."/>
            <person name="Kegel J."/>
            <person name="Klute M.J."/>
            <person name="Kuo A."/>
            <person name="Lefebvre S.C."/>
            <person name="Maumus F."/>
            <person name="Mayer C."/>
            <person name="Miller J."/>
            <person name="Monier A."/>
            <person name="Salamov A."/>
            <person name="Young J."/>
            <person name="Aguilar M."/>
            <person name="Claverie J.M."/>
            <person name="Frickenhaus S."/>
            <person name="Gonzalez K."/>
            <person name="Herman E.K."/>
            <person name="Lin Y.C."/>
            <person name="Napier J."/>
            <person name="Ogata H."/>
            <person name="Sarno A.F."/>
            <person name="Shmutz J."/>
            <person name="Schroeder D."/>
            <person name="de Vargas C."/>
            <person name="Verret F."/>
            <person name="von Dassow P."/>
            <person name="Valentin K."/>
            <person name="Van de Peer Y."/>
            <person name="Wheeler G."/>
            <person name="Dacks J.B."/>
            <person name="Delwiche C.F."/>
            <person name="Dyhrman S.T."/>
            <person name="Glockner G."/>
            <person name="John U."/>
            <person name="Richards T."/>
            <person name="Worden A.Z."/>
            <person name="Zhang X."/>
            <person name="Grigoriev I.V."/>
            <person name="Allen A.E."/>
            <person name="Bidle K."/>
            <person name="Borodovsky M."/>
            <person name="Bowler C."/>
            <person name="Brownlee C."/>
            <person name="Cock J.M."/>
            <person name="Elias M."/>
            <person name="Gladyshev V.N."/>
            <person name="Groth M."/>
            <person name="Guda C."/>
            <person name="Hadaegh A."/>
            <person name="Iglesias-Rodriguez M.D."/>
            <person name="Jenkins J."/>
            <person name="Jones B.M."/>
            <person name="Lawson T."/>
            <person name="Leese F."/>
            <person name="Lindquist E."/>
            <person name="Lobanov A."/>
            <person name="Lomsadze A."/>
            <person name="Malik S.B."/>
            <person name="Marsh M.E."/>
            <person name="Mackinder L."/>
            <person name="Mock T."/>
            <person name="Mueller-Roeber B."/>
            <person name="Pagarete A."/>
            <person name="Parker M."/>
            <person name="Probert I."/>
            <person name="Quesneville H."/>
            <person name="Raines C."/>
            <person name="Rensing S.A."/>
            <person name="Riano-Pachon D.M."/>
            <person name="Richier S."/>
            <person name="Rokitta S."/>
            <person name="Shiraiwa Y."/>
            <person name="Soanes D.M."/>
            <person name="van der Giezen M."/>
            <person name="Wahlund T.M."/>
            <person name="Williams B."/>
            <person name="Wilson W."/>
            <person name="Wolfe G."/>
            <person name="Wurch L.L."/>
        </authorList>
    </citation>
    <scope>NUCLEOTIDE SEQUENCE</scope>
</reference>
<dbReference type="Pfam" id="PF07690">
    <property type="entry name" value="MFS_1"/>
    <property type="match status" value="1"/>
</dbReference>
<dbReference type="KEGG" id="ehx:EMIHUDRAFT_462262"/>
<dbReference type="HOGENOM" id="CLU_520188_0_0_1"/>
<keyword evidence="4 7" id="KW-1133">Transmembrane helix</keyword>
<feature type="transmembrane region" description="Helical" evidence="7">
    <location>
        <begin position="182"/>
        <end position="200"/>
    </location>
</feature>
<dbReference type="AlphaFoldDB" id="A0A0D3KQR1"/>
<dbReference type="InterPro" id="IPR011701">
    <property type="entry name" value="MFS"/>
</dbReference>
<feature type="transmembrane region" description="Helical" evidence="7">
    <location>
        <begin position="12"/>
        <end position="35"/>
    </location>
</feature>
<dbReference type="PaxDb" id="2903-EOD38096"/>
<reference evidence="8" key="2">
    <citation type="submission" date="2024-10" db="UniProtKB">
        <authorList>
            <consortium name="EnsemblProtists"/>
        </authorList>
    </citation>
    <scope>IDENTIFICATION</scope>
</reference>
<dbReference type="Gene3D" id="1.20.1250.20">
    <property type="entry name" value="MFS general substrate transporter like domains"/>
    <property type="match status" value="1"/>
</dbReference>
<sequence length="524" mass="55531">MDAKDDPSHAKPALPLLLAPAALYLFSVSLLFPIFPSLLKFALPAGVPERGAETTALYGLLQQIKAVLDLFTLPVLGRVSDYVGRKPVTLWCLVLALLQLLLITPPSRTGAAPETYHACLVASRVLGGMSDGVLVLLFASLTDVADGAALPVLFGRVGLVFGCAFTLGPLTAALLLARSGEVAVLLLSACCTLLALLLYAGTRRQPLNLRHEPHRGSSRNLLGASWMCRTETLLAARRSRLPTSLTAQFLLYFSPVYQLQQHAGIFLSAIGVVVGVTQGLLLRPTSAALQRWVGETYERAVVGTALAANALHFALLAFVSSGTAWFLLLPLSGLASFAAPVLRGIVMRTQPVGRRGGRRARRSRLARRDSAPFCEPRRRFGSVNAMFSTCAVLARVFGSASPSPSWRRGAPRSAVFPWILARSQEGAVFPGALNLAASAVMLCCLAAAVRATALFPPHLLRPPSRESVVLSPSQSDGEELVGVRTGVDGGESSSAREHASSPGPDPFAGGAGVRRLRTDRTSPV</sequence>
<feature type="transmembrane region" description="Helical" evidence="7">
    <location>
        <begin position="88"/>
        <end position="105"/>
    </location>
</feature>
<dbReference type="SUPFAM" id="SSF103473">
    <property type="entry name" value="MFS general substrate transporter"/>
    <property type="match status" value="1"/>
</dbReference>
<keyword evidence="5 7" id="KW-0472">Membrane</keyword>
<evidence type="ECO:0000256" key="6">
    <source>
        <dbReference type="SAM" id="MobiDB-lite"/>
    </source>
</evidence>
<feature type="transmembrane region" description="Helical" evidence="7">
    <location>
        <begin position="157"/>
        <end position="176"/>
    </location>
</feature>
<feature type="region of interest" description="Disordered" evidence="6">
    <location>
        <begin position="464"/>
        <end position="524"/>
    </location>
</feature>
<evidence type="ECO:0000256" key="4">
    <source>
        <dbReference type="ARBA" id="ARBA00022989"/>
    </source>
</evidence>
<dbReference type="GO" id="GO:0022857">
    <property type="term" value="F:transmembrane transporter activity"/>
    <property type="evidence" value="ECO:0007669"/>
    <property type="project" value="InterPro"/>
</dbReference>
<evidence type="ECO:0000256" key="3">
    <source>
        <dbReference type="ARBA" id="ARBA00022692"/>
    </source>
</evidence>
<keyword evidence="2" id="KW-0813">Transport</keyword>
<dbReference type="PANTHER" id="PTHR23504:SF31">
    <property type="entry name" value="MAJOR FACILITATOR SUPERFAMILY DOMAIN-CONTAINING PROTEIN 10"/>
    <property type="match status" value="1"/>
</dbReference>
<evidence type="ECO:0000256" key="7">
    <source>
        <dbReference type="SAM" id="Phobius"/>
    </source>
</evidence>
<feature type="transmembrane region" description="Helical" evidence="7">
    <location>
        <begin position="325"/>
        <end position="346"/>
    </location>
</feature>
<feature type="transmembrane region" description="Helical" evidence="7">
    <location>
        <begin position="125"/>
        <end position="145"/>
    </location>
</feature>
<evidence type="ECO:0000256" key="2">
    <source>
        <dbReference type="ARBA" id="ARBA00022448"/>
    </source>
</evidence>
<evidence type="ECO:0000313" key="9">
    <source>
        <dbReference type="Proteomes" id="UP000013827"/>
    </source>
</evidence>
<organism evidence="8 9">
    <name type="scientific">Emiliania huxleyi (strain CCMP1516)</name>
    <dbReference type="NCBI Taxonomy" id="280463"/>
    <lineage>
        <taxon>Eukaryota</taxon>
        <taxon>Haptista</taxon>
        <taxon>Haptophyta</taxon>
        <taxon>Prymnesiophyceae</taxon>
        <taxon>Isochrysidales</taxon>
        <taxon>Noelaerhabdaceae</taxon>
        <taxon>Emiliania</taxon>
    </lineage>
</organism>
<evidence type="ECO:0000313" key="8">
    <source>
        <dbReference type="EnsemblProtists" id="EOD38096"/>
    </source>
</evidence>
<evidence type="ECO:0000256" key="5">
    <source>
        <dbReference type="ARBA" id="ARBA00023136"/>
    </source>
</evidence>
<keyword evidence="9" id="KW-1185">Reference proteome</keyword>
<feature type="transmembrane region" description="Helical" evidence="7">
    <location>
        <begin position="432"/>
        <end position="455"/>
    </location>
</feature>
<feature type="transmembrane region" description="Helical" evidence="7">
    <location>
        <begin position="263"/>
        <end position="281"/>
    </location>
</feature>
<keyword evidence="3 7" id="KW-0812">Transmembrane</keyword>
<dbReference type="InterPro" id="IPR036259">
    <property type="entry name" value="MFS_trans_sf"/>
</dbReference>